<evidence type="ECO:0000313" key="3">
    <source>
        <dbReference type="EMBL" id="KZV85610.1"/>
    </source>
</evidence>
<feature type="compositionally biased region" description="Polar residues" evidence="1">
    <location>
        <begin position="1"/>
        <end position="10"/>
    </location>
</feature>
<dbReference type="AlphaFoldDB" id="A0A165DXP1"/>
<evidence type="ECO:0000313" key="4">
    <source>
        <dbReference type="Proteomes" id="UP000077266"/>
    </source>
</evidence>
<feature type="region of interest" description="Disordered" evidence="1">
    <location>
        <begin position="1"/>
        <end position="20"/>
    </location>
</feature>
<dbReference type="Proteomes" id="UP000077266">
    <property type="component" value="Unassembled WGS sequence"/>
</dbReference>
<evidence type="ECO:0000256" key="1">
    <source>
        <dbReference type="SAM" id="MobiDB-lite"/>
    </source>
</evidence>
<sequence>LSVQFSSTLHSLHHGSEVGSDHHNYHLHRYAGRHLQLCVAERRERRRALGEADRLRTSDLPDF</sequence>
<proteinExistence type="predicted"/>
<dbReference type="EMBL" id="KV426182">
    <property type="protein sequence ID" value="KZV85610.1"/>
    <property type="molecule type" value="Genomic_DNA"/>
</dbReference>
<name>A0A165DXP1_EXIGL</name>
<protein>
    <submittedName>
        <fullName evidence="2">Uncharacterized protein</fullName>
    </submittedName>
</protein>
<evidence type="ECO:0000313" key="2">
    <source>
        <dbReference type="EMBL" id="KZV85606.1"/>
    </source>
</evidence>
<accession>A0A165DXP1</accession>
<organism evidence="2 4">
    <name type="scientific">Exidia glandulosa HHB12029</name>
    <dbReference type="NCBI Taxonomy" id="1314781"/>
    <lineage>
        <taxon>Eukaryota</taxon>
        <taxon>Fungi</taxon>
        <taxon>Dikarya</taxon>
        <taxon>Basidiomycota</taxon>
        <taxon>Agaricomycotina</taxon>
        <taxon>Agaricomycetes</taxon>
        <taxon>Auriculariales</taxon>
        <taxon>Exidiaceae</taxon>
        <taxon>Exidia</taxon>
    </lineage>
</organism>
<feature type="non-terminal residue" evidence="2">
    <location>
        <position position="1"/>
    </location>
</feature>
<reference evidence="2 4" key="1">
    <citation type="journal article" date="2016" name="Mol. Biol. Evol.">
        <title>Comparative Genomics of Early-Diverging Mushroom-Forming Fungi Provides Insights into the Origins of Lignocellulose Decay Capabilities.</title>
        <authorList>
            <person name="Nagy L.G."/>
            <person name="Riley R."/>
            <person name="Tritt A."/>
            <person name="Adam C."/>
            <person name="Daum C."/>
            <person name="Floudas D."/>
            <person name="Sun H."/>
            <person name="Yadav J.S."/>
            <person name="Pangilinan J."/>
            <person name="Larsson K.H."/>
            <person name="Matsuura K."/>
            <person name="Barry K."/>
            <person name="Labutti K."/>
            <person name="Kuo R."/>
            <person name="Ohm R.A."/>
            <person name="Bhattacharya S.S."/>
            <person name="Shirouzu T."/>
            <person name="Yoshinaga Y."/>
            <person name="Martin F.M."/>
            <person name="Grigoriev I.V."/>
            <person name="Hibbett D.S."/>
        </authorList>
    </citation>
    <scope>NUCLEOTIDE SEQUENCE [LARGE SCALE GENOMIC DNA]</scope>
    <source>
        <strain evidence="2 4">HHB12029</strain>
    </source>
</reference>
<gene>
    <name evidence="2" type="ORF">EXIGLDRAFT_841343</name>
    <name evidence="3" type="ORF">EXIGLDRAFT_841345</name>
</gene>
<keyword evidence="4" id="KW-1185">Reference proteome</keyword>
<dbReference type="EMBL" id="KV426182">
    <property type="protein sequence ID" value="KZV85606.1"/>
    <property type="molecule type" value="Genomic_DNA"/>
</dbReference>